<gene>
    <name evidence="1" type="ORF">HYW89_04270</name>
</gene>
<dbReference type="EMBL" id="CP066690">
    <property type="protein sequence ID" value="QQG45184.1"/>
    <property type="molecule type" value="Genomic_DNA"/>
</dbReference>
<evidence type="ECO:0000313" key="2">
    <source>
        <dbReference type="Proteomes" id="UP000595618"/>
    </source>
</evidence>
<organism evidence="1 2">
    <name type="scientific">Candidatus Sungiibacteriota bacterium</name>
    <dbReference type="NCBI Taxonomy" id="2750080"/>
    <lineage>
        <taxon>Bacteria</taxon>
        <taxon>Candidatus Sungiibacteriota</taxon>
    </lineage>
</organism>
<dbReference type="Proteomes" id="UP000595618">
    <property type="component" value="Chromosome"/>
</dbReference>
<name>A0A7T5UPS9_9BACT</name>
<reference evidence="1 2" key="1">
    <citation type="submission" date="2020-07" db="EMBL/GenBank/DDBJ databases">
        <title>Huge and variable diversity of episymbiotic CPR bacteria and DPANN archaea in groundwater ecosystems.</title>
        <authorList>
            <person name="He C.Y."/>
            <person name="Keren R."/>
            <person name="Whittaker M."/>
            <person name="Farag I.F."/>
            <person name="Doudna J."/>
            <person name="Cate J.H.D."/>
            <person name="Banfield J.F."/>
        </authorList>
    </citation>
    <scope>NUCLEOTIDE SEQUENCE [LARGE SCALE GENOMIC DNA]</scope>
    <source>
        <strain evidence="1">NC_groundwater_541_Ag_S-0.1um_46_50</strain>
    </source>
</reference>
<sequence length="343" mass="35776">MFYSNISRFLIGYFLVAVFLLVIFAPSVDAAVLTLNEAHNVAALSLKLNALRNLLDFLKMALRPVGLAQVSSACTASLITLLGDGCHWMSTDSAGNAVYCDGPMTKSAKAGDTVTTTGCGAYSGTGTGGTTTTTTSSCSASLTALLGTGCHYMFNNSSGQAVYCDGPMTKSAKEGDTATTSGCSSTTTTTTTSSCSSSLTALLGTGCHYMFNNSSGQAVYCDGPMTKSAKEGDTATTSGWPPTVQPPMMWNLLGMRTLLVRISIKFGEGPPGAVGQSLTLNQGHITTTALFTIMTPVLLSIPLMNIWSRPVLFPEVAHHLIPILRMSQLAVGVRQLPVVVVPP</sequence>
<protein>
    <submittedName>
        <fullName evidence="1">Uncharacterized protein</fullName>
    </submittedName>
</protein>
<evidence type="ECO:0000313" key="1">
    <source>
        <dbReference type="EMBL" id="QQG45184.1"/>
    </source>
</evidence>
<proteinExistence type="predicted"/>
<accession>A0A7T5UPS9</accession>
<dbReference type="AlphaFoldDB" id="A0A7T5UPS9"/>